<accession>A0A7G6E6N1</accession>
<protein>
    <submittedName>
        <fullName evidence="1">Uncharacterized protein</fullName>
    </submittedName>
</protein>
<proteinExistence type="predicted"/>
<dbReference type="AlphaFoldDB" id="A0A7G6E6N1"/>
<evidence type="ECO:0000313" key="1">
    <source>
        <dbReference type="EMBL" id="QNB47735.1"/>
    </source>
</evidence>
<keyword evidence="2" id="KW-1185">Reference proteome</keyword>
<gene>
    <name evidence="1" type="ORF">BR63_16530</name>
</gene>
<dbReference type="KEGG" id="tfr:BR63_16530"/>
<reference evidence="1 2" key="1">
    <citation type="journal article" date="2019" name="Front. Microbiol.">
        <title>Thermoanaerosceptrum fracticalcis gen. nov. sp. nov., a Novel Fumarate-Fermenting Microorganism From a Deep Fractured Carbonate Aquifer of the US Great Basin.</title>
        <authorList>
            <person name="Hamilton-Brehm S.D."/>
            <person name="Stewart L.E."/>
            <person name="Zavarin M."/>
            <person name="Caldwell M."/>
            <person name="Lawson P.A."/>
            <person name="Onstott T.C."/>
            <person name="Grzymski J."/>
            <person name="Neveux I."/>
            <person name="Lollar B.S."/>
            <person name="Russell C.E."/>
            <person name="Moser D.P."/>
        </authorList>
    </citation>
    <scope>NUCLEOTIDE SEQUENCE [LARGE SCALE GENOMIC DNA]</scope>
    <source>
        <strain evidence="1 2">DRI-13</strain>
    </source>
</reference>
<dbReference type="EMBL" id="CP045798">
    <property type="protein sequence ID" value="QNB47735.1"/>
    <property type="molecule type" value="Genomic_DNA"/>
</dbReference>
<name>A0A7G6E6N1_THEFR</name>
<sequence length="96" mass="11608">MAVVQDEVLDAFITELRERALSEFRRIEKENQDRYERVRELSMKLRDILSHFSEEDRETIESYMEEKDSLTSDELDYVYLQGIIHCCKMLKMLKII</sequence>
<evidence type="ECO:0000313" key="2">
    <source>
        <dbReference type="Proteomes" id="UP000515847"/>
    </source>
</evidence>
<dbReference type="Proteomes" id="UP000515847">
    <property type="component" value="Chromosome"/>
</dbReference>
<dbReference type="RefSeq" id="WP_034420980.1">
    <property type="nucleotide sequence ID" value="NZ_CP045798.1"/>
</dbReference>
<organism evidence="1 2">
    <name type="scientific">Thermanaerosceptrum fracticalcis</name>
    <dbReference type="NCBI Taxonomy" id="1712410"/>
    <lineage>
        <taxon>Bacteria</taxon>
        <taxon>Bacillati</taxon>
        <taxon>Bacillota</taxon>
        <taxon>Clostridia</taxon>
        <taxon>Eubacteriales</taxon>
        <taxon>Peptococcaceae</taxon>
        <taxon>Thermanaerosceptrum</taxon>
    </lineage>
</organism>